<reference evidence="1 2" key="1">
    <citation type="submission" date="2023-08" db="EMBL/GenBank/DDBJ databases">
        <title>A Necator americanus chromosomal reference genome.</title>
        <authorList>
            <person name="Ilik V."/>
            <person name="Petrzelkova K.J."/>
            <person name="Pardy F."/>
            <person name="Fuh T."/>
            <person name="Niatou-Singa F.S."/>
            <person name="Gouil Q."/>
            <person name="Baker L."/>
            <person name="Ritchie M.E."/>
            <person name="Jex A.R."/>
            <person name="Gazzola D."/>
            <person name="Li H."/>
            <person name="Toshio Fujiwara R."/>
            <person name="Zhan B."/>
            <person name="Aroian R.V."/>
            <person name="Pafco B."/>
            <person name="Schwarz E.M."/>
        </authorList>
    </citation>
    <scope>NUCLEOTIDE SEQUENCE [LARGE SCALE GENOMIC DNA]</scope>
    <source>
        <strain evidence="1 2">Aroian</strain>
        <tissue evidence="1">Whole animal</tissue>
    </source>
</reference>
<accession>A0ABR1D650</accession>
<evidence type="ECO:0000313" key="2">
    <source>
        <dbReference type="Proteomes" id="UP001303046"/>
    </source>
</evidence>
<dbReference type="Gene3D" id="1.10.510.10">
    <property type="entry name" value="Transferase(Phosphotransferase) domain 1"/>
    <property type="match status" value="1"/>
</dbReference>
<keyword evidence="2" id="KW-1185">Reference proteome</keyword>
<proteinExistence type="predicted"/>
<name>A0ABR1D650_NECAM</name>
<organism evidence="1 2">
    <name type="scientific">Necator americanus</name>
    <name type="common">Human hookworm</name>
    <dbReference type="NCBI Taxonomy" id="51031"/>
    <lineage>
        <taxon>Eukaryota</taxon>
        <taxon>Metazoa</taxon>
        <taxon>Ecdysozoa</taxon>
        <taxon>Nematoda</taxon>
        <taxon>Chromadorea</taxon>
        <taxon>Rhabditida</taxon>
        <taxon>Rhabditina</taxon>
        <taxon>Rhabditomorpha</taxon>
        <taxon>Strongyloidea</taxon>
        <taxon>Ancylostomatidae</taxon>
        <taxon>Bunostominae</taxon>
        <taxon>Necator</taxon>
    </lineage>
</organism>
<dbReference type="EMBL" id="JAVFWL010000003">
    <property type="protein sequence ID" value="KAK6745944.1"/>
    <property type="molecule type" value="Genomic_DNA"/>
</dbReference>
<evidence type="ECO:0000313" key="1">
    <source>
        <dbReference type="EMBL" id="KAK6745944.1"/>
    </source>
</evidence>
<dbReference type="Proteomes" id="UP001303046">
    <property type="component" value="Unassembled WGS sequence"/>
</dbReference>
<protein>
    <submittedName>
        <fullName evidence="1">Uncharacterized protein</fullName>
    </submittedName>
</protein>
<comment type="caution">
    <text evidence="1">The sequence shown here is derived from an EMBL/GenBank/DDBJ whole genome shotgun (WGS) entry which is preliminary data.</text>
</comment>
<gene>
    <name evidence="1" type="primary">Necator_chrIII.g12965</name>
    <name evidence="1" type="ORF">RB195_012198</name>
</gene>
<sequence>MGQVCIRETVCGDVFCGHRRRISRNRRPVSRFVASPHRLQLRRQLSPVSLAKGPSTQISSAQAFATGRSLLPRTKDNLTKWAHIGASALERVSRRHLDGSVPECAEGIIWRSISDKNEVLKVKEQLRNEKQDSAFSSMKCKEELIKVLTYIDSLKYFDHVDYEFIYKMLTQAAKTEGGDINDPYDWERSSATSTAGTTAKSKSLLASH</sequence>